<dbReference type="Proteomes" id="UP001160301">
    <property type="component" value="Unassembled WGS sequence"/>
</dbReference>
<evidence type="ECO:0000313" key="5">
    <source>
        <dbReference type="Proteomes" id="UP001160301"/>
    </source>
</evidence>
<accession>A0ABT6P865</accession>
<evidence type="ECO:0000313" key="4">
    <source>
        <dbReference type="EMBL" id="MDI1436778.1"/>
    </source>
</evidence>
<protein>
    <recommendedName>
        <fullName evidence="6">SAM-dependent DNA methyltransferase</fullName>
    </recommendedName>
</protein>
<dbReference type="SUPFAM" id="SSF53335">
    <property type="entry name" value="S-adenosyl-L-methionine-dependent methyltransferases"/>
    <property type="match status" value="1"/>
</dbReference>
<dbReference type="InterPro" id="IPR029063">
    <property type="entry name" value="SAM-dependent_MTases_sf"/>
</dbReference>
<dbReference type="Gene3D" id="3.40.50.150">
    <property type="entry name" value="Vaccinia Virus protein VP39"/>
    <property type="match status" value="1"/>
</dbReference>
<dbReference type="PRINTS" id="PR00507">
    <property type="entry name" value="N12N6MTFRASE"/>
</dbReference>
<evidence type="ECO:0000256" key="1">
    <source>
        <dbReference type="ARBA" id="ARBA00022603"/>
    </source>
</evidence>
<reference evidence="4 5" key="1">
    <citation type="submission" date="2023-04" db="EMBL/GenBank/DDBJ databases">
        <title>The genome sequence of Polyangium sorediatum DSM14670.</title>
        <authorList>
            <person name="Zhang X."/>
        </authorList>
    </citation>
    <scope>NUCLEOTIDE SEQUENCE [LARGE SCALE GENOMIC DNA]</scope>
    <source>
        <strain evidence="4 5">DSM 14670</strain>
    </source>
</reference>
<keyword evidence="5" id="KW-1185">Reference proteome</keyword>
<comment type="caution">
    <text evidence="4">The sequence shown here is derived from an EMBL/GenBank/DDBJ whole genome shotgun (WGS) entry which is preliminary data.</text>
</comment>
<dbReference type="RefSeq" id="WP_136971880.1">
    <property type="nucleotide sequence ID" value="NZ_JARZHI010000093.1"/>
</dbReference>
<keyword evidence="3" id="KW-0949">S-adenosyl-L-methionine</keyword>
<keyword evidence="1" id="KW-0489">Methyltransferase</keyword>
<gene>
    <name evidence="4" type="ORF">QHF89_45150</name>
</gene>
<organism evidence="4 5">
    <name type="scientific">Polyangium sorediatum</name>
    <dbReference type="NCBI Taxonomy" id="889274"/>
    <lineage>
        <taxon>Bacteria</taxon>
        <taxon>Pseudomonadati</taxon>
        <taxon>Myxococcota</taxon>
        <taxon>Polyangia</taxon>
        <taxon>Polyangiales</taxon>
        <taxon>Polyangiaceae</taxon>
        <taxon>Polyangium</taxon>
    </lineage>
</organism>
<dbReference type="PANTHER" id="PTHR33841:SF5">
    <property type="entry name" value="DNA METHYLASE (MODIFICATION METHYLASE) (METHYLTRANSFERASE)-RELATED"/>
    <property type="match status" value="1"/>
</dbReference>
<dbReference type="EMBL" id="JARZHI010000093">
    <property type="protein sequence ID" value="MDI1436778.1"/>
    <property type="molecule type" value="Genomic_DNA"/>
</dbReference>
<evidence type="ECO:0000256" key="3">
    <source>
        <dbReference type="ARBA" id="ARBA00022691"/>
    </source>
</evidence>
<keyword evidence="2" id="KW-0808">Transferase</keyword>
<sequence length="476" mass="52192">MTAPSRPSRVERGDWQTPLELARQVSRLAARLGARPSSILEPTCGKGAFLTAAAEVFPDIPARGFDIDPGHVEAARLALAGAPVDVLLGDCFEVAWEDVLAAMPDPVLVLGNPPWVTSADLGALGSRNLPPKSNFKRFRGLDARTGKSNFDVSEWILLRLLAALRGRDFRMVVLCKSNVARRVMEHVAHEGVRVSGATYRIDARGAFDVATAAVVMTLAATPPPSGPPARGWAVFDSLDAEIPRRTMGVHGGRIYSDIDRLERTQGLEGQCTPAWRSGLKHDCAPVMELEAKDGALVNGLGERVDIEQSVVFPLLKGSDVANGRRPGRRFVLVTQRSLGEETRTLQDQAPRAWAYLVRHEEKLDVRKSSIYRDKPPFSVFGIGPYTFAPYKVAICGLYKKFSFALVEPHEGRPVVLDDTCYFLPFEARDEAEAVLRALQSEAARAFFEARVFWEDKRPIGKGLLQSISLEALVRSG</sequence>
<evidence type="ECO:0000256" key="2">
    <source>
        <dbReference type="ARBA" id="ARBA00022679"/>
    </source>
</evidence>
<evidence type="ECO:0008006" key="6">
    <source>
        <dbReference type="Google" id="ProtNLM"/>
    </source>
</evidence>
<dbReference type="InterPro" id="IPR050953">
    <property type="entry name" value="N4_N6_ade-DNA_methylase"/>
</dbReference>
<dbReference type="CDD" id="cd02440">
    <property type="entry name" value="AdoMet_MTases"/>
    <property type="match status" value="1"/>
</dbReference>
<dbReference type="PANTHER" id="PTHR33841">
    <property type="entry name" value="DNA METHYLTRANSFERASE YEEA-RELATED"/>
    <property type="match status" value="1"/>
</dbReference>
<proteinExistence type="predicted"/>
<name>A0ABT6P865_9BACT</name>